<feature type="non-terminal residue" evidence="1">
    <location>
        <position position="1"/>
    </location>
</feature>
<dbReference type="AlphaFoldDB" id="A0A382N743"/>
<reference evidence="1" key="1">
    <citation type="submission" date="2018-05" db="EMBL/GenBank/DDBJ databases">
        <authorList>
            <person name="Lanie J.A."/>
            <person name="Ng W.-L."/>
            <person name="Kazmierczak K.M."/>
            <person name="Andrzejewski T.M."/>
            <person name="Davidsen T.M."/>
            <person name="Wayne K.J."/>
            <person name="Tettelin H."/>
            <person name="Glass J.I."/>
            <person name="Rusch D."/>
            <person name="Podicherti R."/>
            <person name="Tsui H.-C.T."/>
            <person name="Winkler M.E."/>
        </authorList>
    </citation>
    <scope>NUCLEOTIDE SEQUENCE</scope>
</reference>
<evidence type="ECO:0000313" key="1">
    <source>
        <dbReference type="EMBL" id="SVC56348.1"/>
    </source>
</evidence>
<sequence length="67" mass="7810">MKRSQRFFVLLSALKRIGLAVSFFWLVGCSPQTVYTTHLVSVSDSFEVDERLIGRWSDIFFDKDLHI</sequence>
<protein>
    <submittedName>
        <fullName evidence="1">Uncharacterized protein</fullName>
    </submittedName>
</protein>
<gene>
    <name evidence="1" type="ORF">METZ01_LOCUS309202</name>
</gene>
<dbReference type="PROSITE" id="PS51257">
    <property type="entry name" value="PROKAR_LIPOPROTEIN"/>
    <property type="match status" value="1"/>
</dbReference>
<accession>A0A382N743</accession>
<name>A0A382N743_9ZZZZ</name>
<feature type="non-terminal residue" evidence="1">
    <location>
        <position position="67"/>
    </location>
</feature>
<proteinExistence type="predicted"/>
<organism evidence="1">
    <name type="scientific">marine metagenome</name>
    <dbReference type="NCBI Taxonomy" id="408172"/>
    <lineage>
        <taxon>unclassified sequences</taxon>
        <taxon>metagenomes</taxon>
        <taxon>ecological metagenomes</taxon>
    </lineage>
</organism>
<dbReference type="EMBL" id="UINC01098097">
    <property type="protein sequence ID" value="SVC56348.1"/>
    <property type="molecule type" value="Genomic_DNA"/>
</dbReference>